<dbReference type="EMBL" id="JAUSUG010000033">
    <property type="protein sequence ID" value="MDQ0257778.1"/>
    <property type="molecule type" value="Genomic_DNA"/>
</dbReference>
<dbReference type="RefSeq" id="WP_307332034.1">
    <property type="nucleotide sequence ID" value="NZ_JAUSUG010000033.1"/>
</dbReference>
<evidence type="ECO:0008006" key="3">
    <source>
        <dbReference type="Google" id="ProtNLM"/>
    </source>
</evidence>
<keyword evidence="2" id="KW-1185">Reference proteome</keyword>
<sequence>MHYYPNYYPNYYQPYSYYRQNNDYPYPPVNIEQFQKSLEAYQQLIKDGEVVLHQLRSSPDLMYRLMYHAQAGNDAEVDKIIKETGVTTVVETSYTPTSVTFTLYAEAPVQSRCCTLSMNLRWG</sequence>
<evidence type="ECO:0000313" key="1">
    <source>
        <dbReference type="EMBL" id="MDQ0257778.1"/>
    </source>
</evidence>
<dbReference type="Pfam" id="PF26344">
    <property type="entry name" value="YuzC"/>
    <property type="match status" value="1"/>
</dbReference>
<gene>
    <name evidence="1" type="ORF">J2S74_005240</name>
</gene>
<organism evidence="1 2">
    <name type="scientific">Evansella vedderi</name>
    <dbReference type="NCBI Taxonomy" id="38282"/>
    <lineage>
        <taxon>Bacteria</taxon>
        <taxon>Bacillati</taxon>
        <taxon>Bacillota</taxon>
        <taxon>Bacilli</taxon>
        <taxon>Bacillales</taxon>
        <taxon>Bacillaceae</taxon>
        <taxon>Evansella</taxon>
    </lineage>
</organism>
<reference evidence="1 2" key="1">
    <citation type="submission" date="2023-07" db="EMBL/GenBank/DDBJ databases">
        <title>Genomic Encyclopedia of Type Strains, Phase IV (KMG-IV): sequencing the most valuable type-strain genomes for metagenomic binning, comparative biology and taxonomic classification.</title>
        <authorList>
            <person name="Goeker M."/>
        </authorList>
    </citation>
    <scope>NUCLEOTIDE SEQUENCE [LARGE SCALE GENOMIC DNA]</scope>
    <source>
        <strain evidence="1 2">DSM 9768</strain>
    </source>
</reference>
<protein>
    <recommendedName>
        <fullName evidence="3">Spore coat protein</fullName>
    </recommendedName>
</protein>
<dbReference type="InterPro" id="IPR058870">
    <property type="entry name" value="YuzC"/>
</dbReference>
<evidence type="ECO:0000313" key="2">
    <source>
        <dbReference type="Proteomes" id="UP001230005"/>
    </source>
</evidence>
<dbReference type="Proteomes" id="UP001230005">
    <property type="component" value="Unassembled WGS sequence"/>
</dbReference>
<proteinExistence type="predicted"/>
<comment type="caution">
    <text evidence="1">The sequence shown here is derived from an EMBL/GenBank/DDBJ whole genome shotgun (WGS) entry which is preliminary data.</text>
</comment>
<name>A0ABU0A2R6_9BACI</name>
<accession>A0ABU0A2R6</accession>